<evidence type="ECO:0000313" key="4">
    <source>
        <dbReference type="EMBL" id="KAF9630797.1"/>
    </source>
</evidence>
<evidence type="ECO:0000256" key="3">
    <source>
        <dbReference type="PROSITE-ProRule" id="PRU00023"/>
    </source>
</evidence>
<dbReference type="Pfam" id="PF00023">
    <property type="entry name" value="Ank"/>
    <property type="match status" value="1"/>
</dbReference>
<dbReference type="InterPro" id="IPR036770">
    <property type="entry name" value="Ankyrin_rpt-contain_sf"/>
</dbReference>
<dbReference type="PROSITE" id="PS50297">
    <property type="entry name" value="ANK_REP_REGION"/>
    <property type="match status" value="5"/>
</dbReference>
<dbReference type="PANTHER" id="PTHR24126:SF14">
    <property type="entry name" value="ANK_REP_REGION DOMAIN-CONTAINING PROTEIN"/>
    <property type="match status" value="1"/>
</dbReference>
<dbReference type="EMBL" id="MDYX01000041">
    <property type="protein sequence ID" value="KAF9630797.1"/>
    <property type="molecule type" value="Genomic_DNA"/>
</dbReference>
<dbReference type="SUPFAM" id="SSF48403">
    <property type="entry name" value="Ankyrin repeat"/>
    <property type="match status" value="2"/>
</dbReference>
<comment type="caution">
    <text evidence="4">The sequence shown here is derived from an EMBL/GenBank/DDBJ whole genome shotgun (WGS) entry which is preliminary data.</text>
</comment>
<name>A0A8H7IU22_9PEZI</name>
<dbReference type="Pfam" id="PF13637">
    <property type="entry name" value="Ank_4"/>
    <property type="match status" value="1"/>
</dbReference>
<dbReference type="Gene3D" id="1.25.40.20">
    <property type="entry name" value="Ankyrin repeat-containing domain"/>
    <property type="match status" value="2"/>
</dbReference>
<feature type="repeat" description="ANK" evidence="3">
    <location>
        <begin position="436"/>
        <end position="468"/>
    </location>
</feature>
<feature type="repeat" description="ANK" evidence="3">
    <location>
        <begin position="269"/>
        <end position="301"/>
    </location>
</feature>
<accession>A0A8H7IU22</accession>
<dbReference type="InterPro" id="IPR002110">
    <property type="entry name" value="Ankyrin_rpt"/>
</dbReference>
<dbReference type="PANTHER" id="PTHR24126">
    <property type="entry name" value="ANKYRIN REPEAT, PH AND SEC7 DOMAIN CONTAINING PROTEIN SECG-RELATED"/>
    <property type="match status" value="1"/>
</dbReference>
<evidence type="ECO:0000313" key="5">
    <source>
        <dbReference type="Proteomes" id="UP000627934"/>
    </source>
</evidence>
<keyword evidence="1" id="KW-0677">Repeat</keyword>
<dbReference type="AlphaFoldDB" id="A0A8H7IU22"/>
<gene>
    <name evidence="4" type="ORF">BFW01_g1359</name>
</gene>
<dbReference type="Proteomes" id="UP000627934">
    <property type="component" value="Unassembled WGS sequence"/>
</dbReference>
<organism evidence="4 5">
    <name type="scientific">Lasiodiplodia theobromae</name>
    <dbReference type="NCBI Taxonomy" id="45133"/>
    <lineage>
        <taxon>Eukaryota</taxon>
        <taxon>Fungi</taxon>
        <taxon>Dikarya</taxon>
        <taxon>Ascomycota</taxon>
        <taxon>Pezizomycotina</taxon>
        <taxon>Dothideomycetes</taxon>
        <taxon>Dothideomycetes incertae sedis</taxon>
        <taxon>Botryosphaeriales</taxon>
        <taxon>Botryosphaeriaceae</taxon>
        <taxon>Lasiodiplodia</taxon>
    </lineage>
</organism>
<reference evidence="4" key="1">
    <citation type="submission" date="2016-08" db="EMBL/GenBank/DDBJ databases">
        <authorList>
            <person name="Yan J."/>
        </authorList>
    </citation>
    <scope>NUCLEOTIDE SEQUENCE</scope>
    <source>
        <strain evidence="4">CSS-01s</strain>
    </source>
</reference>
<keyword evidence="2 3" id="KW-0040">ANK repeat</keyword>
<evidence type="ECO:0000256" key="1">
    <source>
        <dbReference type="ARBA" id="ARBA00022737"/>
    </source>
</evidence>
<evidence type="ECO:0008006" key="6">
    <source>
        <dbReference type="Google" id="ProtNLM"/>
    </source>
</evidence>
<reference evidence="4" key="2">
    <citation type="journal article" date="2018" name="DNA Res.">
        <title>Comparative genome and transcriptome analyses reveal adaptations to opportunistic infections in woody plant degrading pathogens of Botryosphaeriaceae.</title>
        <authorList>
            <person name="Yan J.Y."/>
            <person name="Zhao W.S."/>
            <person name="Chen Z."/>
            <person name="Xing Q.K."/>
            <person name="Zhang W."/>
            <person name="Chethana K.W.T."/>
            <person name="Xue M.F."/>
            <person name="Xu J.P."/>
            <person name="Phillips A.J.L."/>
            <person name="Wang Y."/>
            <person name="Liu J.H."/>
            <person name="Liu M."/>
            <person name="Zhou Y."/>
            <person name="Jayawardena R.S."/>
            <person name="Manawasinghe I.S."/>
            <person name="Huang J.B."/>
            <person name="Qiao G.H."/>
            <person name="Fu C.Y."/>
            <person name="Guo F.F."/>
            <person name="Dissanayake A.J."/>
            <person name="Peng Y.L."/>
            <person name="Hyde K.D."/>
            <person name="Li X.H."/>
        </authorList>
    </citation>
    <scope>NUCLEOTIDE SEQUENCE</scope>
    <source>
        <strain evidence="4">CSS-01s</strain>
    </source>
</reference>
<dbReference type="SMART" id="SM00248">
    <property type="entry name" value="ANK"/>
    <property type="match status" value="12"/>
</dbReference>
<feature type="repeat" description="ANK" evidence="3">
    <location>
        <begin position="302"/>
        <end position="334"/>
    </location>
</feature>
<evidence type="ECO:0000256" key="2">
    <source>
        <dbReference type="ARBA" id="ARBA00023043"/>
    </source>
</evidence>
<dbReference type="Pfam" id="PF12796">
    <property type="entry name" value="Ank_2"/>
    <property type="match status" value="4"/>
</dbReference>
<feature type="repeat" description="ANK" evidence="3">
    <location>
        <begin position="564"/>
        <end position="592"/>
    </location>
</feature>
<feature type="repeat" description="ANK" evidence="3">
    <location>
        <begin position="403"/>
        <end position="427"/>
    </location>
</feature>
<protein>
    <recommendedName>
        <fullName evidence="6">Ankyrin repeat protein</fullName>
    </recommendedName>
</protein>
<feature type="repeat" description="ANK" evidence="3">
    <location>
        <begin position="368"/>
        <end position="402"/>
    </location>
</feature>
<proteinExistence type="predicted"/>
<sequence>MAIDATMSHQSIAEYQDGDDFADDLDQLEIKVNHLSKGLVQIINNRAQFIHQSVSDYLLQCGLQNLQKKTMDDASCSEQKARGLAHFEISRSCIRYLTLREVLHYRFPESPRKQDRDQGFHAERVLDEAFPLARYAIFSIPWHIAQVEAEGISQQDLLGLFQWPSDEAIVGKWADLADVVDFLNNEWRFDWPVEGSRLIHLLCELGISSAFNNILNSPEVEADGRLLDPEDAHHRTPLYYALIKNHDQIVQQLLNNEDVEIELLGPSSSSITSLHIAVERRDIPLIQQLLELGVDVDISDEDGKTPMAFALEREDIEIAKMLFAAGAGRNESYGPQGTIVHYAIRKENIGLLRHVLAGGVMVNSTDAHGRTPLFHAVVSSPNGRAMVQELLAAGADPQIADNKGETPLHYAVDTDDEGLLSSLIVSGDTTLRSRMFGESPLLRAAKLGNLRLVRLLLSNRFAPDIRDALGRKALKQAADRGHRAAVLSILRSNHIDPNDAFAMAISIHYFDFARDLLASGALDLNPDDPREVPLHAAAISGEVDLVRMLLQDPRTNPNRRHHHDGKTALYMAVESRSLEVVTLLLDNVSEVNPDLPTFAGRTPLQEAARGKKLEMCKRLLCTGRVSAAPPPDRYNMTPLCAAAISGAVDIVQYLLSRDEMRQNAEEVRRALGHAKGFKGIGNAARERAVALLNKAYYGIDS</sequence>
<dbReference type="PROSITE" id="PS50088">
    <property type="entry name" value="ANK_REPEAT"/>
    <property type="match status" value="6"/>
</dbReference>